<dbReference type="AlphaFoldDB" id="A0A1F7I7W1"/>
<dbReference type="STRING" id="1802055.A3A74_05325"/>
<evidence type="ECO:0000313" key="1">
    <source>
        <dbReference type="EMBL" id="OGK39362.1"/>
    </source>
</evidence>
<gene>
    <name evidence="1" type="ORF">A3A74_05325</name>
</gene>
<reference evidence="1 2" key="1">
    <citation type="journal article" date="2016" name="Nat. Commun.">
        <title>Thousands of microbial genomes shed light on interconnected biogeochemical processes in an aquifer system.</title>
        <authorList>
            <person name="Anantharaman K."/>
            <person name="Brown C.T."/>
            <person name="Hug L.A."/>
            <person name="Sharon I."/>
            <person name="Castelle C.J."/>
            <person name="Probst A.J."/>
            <person name="Thomas B.C."/>
            <person name="Singh A."/>
            <person name="Wilkins M.J."/>
            <person name="Karaoz U."/>
            <person name="Brodie E.L."/>
            <person name="Williams K.H."/>
            <person name="Hubbard S.S."/>
            <person name="Banfield J.F."/>
        </authorList>
    </citation>
    <scope>NUCLEOTIDE SEQUENCE [LARGE SCALE GENOMIC DNA]</scope>
</reference>
<accession>A0A1F7I7W1</accession>
<comment type="caution">
    <text evidence="1">The sequence shown here is derived from an EMBL/GenBank/DDBJ whole genome shotgun (WGS) entry which is preliminary data.</text>
</comment>
<protein>
    <submittedName>
        <fullName evidence="1">Uncharacterized protein</fullName>
    </submittedName>
</protein>
<organism evidence="1 2">
    <name type="scientific">Candidatus Roizmanbacteria bacterium RIFCSPLOWO2_01_FULL_35_13</name>
    <dbReference type="NCBI Taxonomy" id="1802055"/>
    <lineage>
        <taxon>Bacteria</taxon>
        <taxon>Candidatus Roizmaniibacteriota</taxon>
    </lineage>
</organism>
<dbReference type="Proteomes" id="UP000179270">
    <property type="component" value="Unassembled WGS sequence"/>
</dbReference>
<name>A0A1F7I7W1_9BACT</name>
<evidence type="ECO:0000313" key="2">
    <source>
        <dbReference type="Proteomes" id="UP000179270"/>
    </source>
</evidence>
<dbReference type="EMBL" id="MGAF01000052">
    <property type="protein sequence ID" value="OGK39362.1"/>
    <property type="molecule type" value="Genomic_DNA"/>
</dbReference>
<sequence length="84" mass="9362">MPEPASLEQIEPVATALLGSPLTSLDAAELVLNRRVDAKEKMITQMIFGLNTPKDKFAMLLMEFEIEKSMKEKGMSDFGTKNPF</sequence>
<proteinExistence type="predicted"/>